<proteinExistence type="predicted"/>
<dbReference type="GO" id="GO:0005524">
    <property type="term" value="F:ATP binding"/>
    <property type="evidence" value="ECO:0007669"/>
    <property type="project" value="UniProtKB-KW"/>
</dbReference>
<dbReference type="RefSeq" id="WP_070067841.1">
    <property type="nucleotide sequence ID" value="NZ_MJUW02000112.1"/>
</dbReference>
<gene>
    <name evidence="5" type="ORF">BIY37_10825</name>
</gene>
<keyword evidence="6" id="KW-1185">Reference proteome</keyword>
<dbReference type="GO" id="GO:0015697">
    <property type="term" value="P:quaternary ammonium group transport"/>
    <property type="evidence" value="ECO:0007669"/>
    <property type="project" value="UniProtKB-ARBA"/>
</dbReference>
<reference evidence="5 6" key="1">
    <citation type="journal article" date="2016" name="Genome Announc.">
        <title>Draft Genome Sequence of the Anaerobic Ammonium-Oxidizing Bacterium 'Candidatus Brocadia sp. 40'.</title>
        <authorList>
            <person name="Ali M."/>
            <person name="Haroon M.F."/>
            <person name="Narita Y."/>
            <person name="Zhang L."/>
            <person name="Rangel Shaw D."/>
            <person name="Okabe S."/>
            <person name="Saikaly P.E."/>
        </authorList>
    </citation>
    <scope>NUCLEOTIDE SEQUENCE [LARGE SCALE GENOMIC DNA]</scope>
    <source>
        <strain evidence="5 6">40</strain>
    </source>
</reference>
<dbReference type="FunFam" id="3.40.50.300:FF:000425">
    <property type="entry name" value="Probable ABC transporter, ATP-binding subunit"/>
    <property type="match status" value="1"/>
</dbReference>
<dbReference type="PANTHER" id="PTHR42781">
    <property type="entry name" value="SPERMIDINE/PUTRESCINE IMPORT ATP-BINDING PROTEIN POTA"/>
    <property type="match status" value="1"/>
</dbReference>
<dbReference type="SMART" id="SM00382">
    <property type="entry name" value="AAA"/>
    <property type="match status" value="1"/>
</dbReference>
<dbReference type="PANTHER" id="PTHR42781:SF4">
    <property type="entry name" value="SPERMIDINE_PUTRESCINE IMPORT ATP-BINDING PROTEIN POTA"/>
    <property type="match status" value="1"/>
</dbReference>
<dbReference type="GO" id="GO:0016887">
    <property type="term" value="F:ATP hydrolysis activity"/>
    <property type="evidence" value="ECO:0007669"/>
    <property type="project" value="InterPro"/>
</dbReference>
<organism evidence="5 6">
    <name type="scientific">Candidatus Brocadia sapporoensis</name>
    <dbReference type="NCBI Taxonomy" id="392547"/>
    <lineage>
        <taxon>Bacteria</taxon>
        <taxon>Pseudomonadati</taxon>
        <taxon>Planctomycetota</taxon>
        <taxon>Candidatus Brocadiia</taxon>
        <taxon>Candidatus Brocadiales</taxon>
        <taxon>Candidatus Brocadiaceae</taxon>
        <taxon>Candidatus Brocadia</taxon>
    </lineage>
</organism>
<dbReference type="SUPFAM" id="SSF52540">
    <property type="entry name" value="P-loop containing nucleoside triphosphate hydrolases"/>
    <property type="match status" value="1"/>
</dbReference>
<dbReference type="SUPFAM" id="SSF50331">
    <property type="entry name" value="MOP-like"/>
    <property type="match status" value="1"/>
</dbReference>
<keyword evidence="2" id="KW-0547">Nucleotide-binding</keyword>
<dbReference type="Pfam" id="PF03459">
    <property type="entry name" value="TOBE"/>
    <property type="match status" value="1"/>
</dbReference>
<dbReference type="InterPro" id="IPR003593">
    <property type="entry name" value="AAA+_ATPase"/>
</dbReference>
<evidence type="ECO:0000259" key="4">
    <source>
        <dbReference type="PROSITE" id="PS50893"/>
    </source>
</evidence>
<evidence type="ECO:0000256" key="3">
    <source>
        <dbReference type="ARBA" id="ARBA00022840"/>
    </source>
</evidence>
<evidence type="ECO:0000313" key="5">
    <source>
        <dbReference type="EMBL" id="OQD44912.1"/>
    </source>
</evidence>
<evidence type="ECO:0000313" key="6">
    <source>
        <dbReference type="Proteomes" id="UP000242219"/>
    </source>
</evidence>
<sequence length="359" mass="40162">MHKLQLINISKSFGSQTVLKNLSLEIFPNELFIILGSSGGGKTTLLLGIIGLQPFDSGRVIIDGVDVTNLSPGERNIGYVPQNYALFPNYTVFENIAFGLRLRNTPKDIIQTKVRQIIDNFSLHGLEYHFPSQLSGGQMQRVALARALIIEPSLLLLDEPVSALDIETRQKIKAELKEVQKKLHVTMVYITHDQQETLEMADRFGILNEGKIEQYGSPDEVFYKPESLFVARFLNTENILEGKVIHKFGNKVTIQINDIILKMFTPLELPEGKRVTVCIRPGAIHLSTHPAHPGKNVFTGTIESIHPIGRDLEVKVLVTPQETLKTRISRTAVKKLKLTHGMPVNLSIDEAYVHLIPVP</sequence>
<dbReference type="Pfam" id="PF00005">
    <property type="entry name" value="ABC_tran"/>
    <property type="match status" value="1"/>
</dbReference>
<feature type="domain" description="ABC transporter" evidence="4">
    <location>
        <begin position="4"/>
        <end position="234"/>
    </location>
</feature>
<keyword evidence="3" id="KW-0067">ATP-binding</keyword>
<dbReference type="InterPro" id="IPR050093">
    <property type="entry name" value="ABC_SmlMolc_Importer"/>
</dbReference>
<dbReference type="PROSITE" id="PS00211">
    <property type="entry name" value="ABC_TRANSPORTER_1"/>
    <property type="match status" value="1"/>
</dbReference>
<dbReference type="InterPro" id="IPR017871">
    <property type="entry name" value="ABC_transporter-like_CS"/>
</dbReference>
<dbReference type="Gene3D" id="2.40.50.100">
    <property type="match status" value="1"/>
</dbReference>
<dbReference type="InterPro" id="IPR008995">
    <property type="entry name" value="Mo/tungstate-bd_C_term_dom"/>
</dbReference>
<evidence type="ECO:0000256" key="1">
    <source>
        <dbReference type="ARBA" id="ARBA00022448"/>
    </source>
</evidence>
<dbReference type="Proteomes" id="UP000242219">
    <property type="component" value="Unassembled WGS sequence"/>
</dbReference>
<dbReference type="InterPro" id="IPR027417">
    <property type="entry name" value="P-loop_NTPase"/>
</dbReference>
<dbReference type="Gene3D" id="3.40.50.300">
    <property type="entry name" value="P-loop containing nucleotide triphosphate hydrolases"/>
    <property type="match status" value="1"/>
</dbReference>
<dbReference type="InterPro" id="IPR005116">
    <property type="entry name" value="Transp-assoc_OB_typ1"/>
</dbReference>
<dbReference type="InterPro" id="IPR003439">
    <property type="entry name" value="ABC_transporter-like_ATP-bd"/>
</dbReference>
<keyword evidence="1" id="KW-0813">Transport</keyword>
<dbReference type="AlphaFoldDB" id="A0A1V6LXP8"/>
<dbReference type="EMBL" id="MJUW02000112">
    <property type="protein sequence ID" value="OQD44912.1"/>
    <property type="molecule type" value="Genomic_DNA"/>
</dbReference>
<protein>
    <recommendedName>
        <fullName evidence="4">ABC transporter domain-containing protein</fullName>
    </recommendedName>
</protein>
<name>A0A1V6LXP8_9BACT</name>
<comment type="caution">
    <text evidence="5">The sequence shown here is derived from an EMBL/GenBank/DDBJ whole genome shotgun (WGS) entry which is preliminary data.</text>
</comment>
<evidence type="ECO:0000256" key="2">
    <source>
        <dbReference type="ARBA" id="ARBA00022741"/>
    </source>
</evidence>
<accession>A0A1V6LXP8</accession>
<dbReference type="PROSITE" id="PS50893">
    <property type="entry name" value="ABC_TRANSPORTER_2"/>
    <property type="match status" value="1"/>
</dbReference>